<feature type="transmembrane region" description="Helical" evidence="1">
    <location>
        <begin position="168"/>
        <end position="186"/>
    </location>
</feature>
<feature type="transmembrane region" description="Helical" evidence="1">
    <location>
        <begin position="386"/>
        <end position="403"/>
    </location>
</feature>
<evidence type="ECO:0000313" key="2">
    <source>
        <dbReference type="EMBL" id="NMC63055.1"/>
    </source>
</evidence>
<feature type="transmembrane region" description="Helical" evidence="1">
    <location>
        <begin position="410"/>
        <end position="434"/>
    </location>
</feature>
<dbReference type="Gene3D" id="2.60.120.1060">
    <property type="entry name" value="NPCBM/NEW2 domain"/>
    <property type="match status" value="1"/>
</dbReference>
<feature type="transmembrane region" description="Helical" evidence="1">
    <location>
        <begin position="15"/>
        <end position="38"/>
    </location>
</feature>
<dbReference type="Proteomes" id="UP000524246">
    <property type="component" value="Unassembled WGS sequence"/>
</dbReference>
<protein>
    <recommendedName>
        <fullName evidence="4">Glycosyltransferase RgtA/B/C/D-like domain-containing protein</fullName>
    </recommendedName>
</protein>
<feature type="transmembrane region" description="Helical" evidence="1">
    <location>
        <begin position="239"/>
        <end position="257"/>
    </location>
</feature>
<feature type="transmembrane region" description="Helical" evidence="1">
    <location>
        <begin position="198"/>
        <end position="227"/>
    </location>
</feature>
<evidence type="ECO:0000256" key="1">
    <source>
        <dbReference type="SAM" id="Phobius"/>
    </source>
</evidence>
<proteinExistence type="predicted"/>
<organism evidence="2 3">
    <name type="scientific">SAR324 cluster bacterium</name>
    <dbReference type="NCBI Taxonomy" id="2024889"/>
    <lineage>
        <taxon>Bacteria</taxon>
        <taxon>Deltaproteobacteria</taxon>
        <taxon>SAR324 cluster</taxon>
    </lineage>
</organism>
<evidence type="ECO:0008006" key="4">
    <source>
        <dbReference type="Google" id="ProtNLM"/>
    </source>
</evidence>
<feature type="transmembrane region" description="Helical" evidence="1">
    <location>
        <begin position="137"/>
        <end position="156"/>
    </location>
</feature>
<dbReference type="EMBL" id="JAAZON010000341">
    <property type="protein sequence ID" value="NMC63055.1"/>
    <property type="molecule type" value="Genomic_DNA"/>
</dbReference>
<comment type="caution">
    <text evidence="2">The sequence shown here is derived from an EMBL/GenBank/DDBJ whole genome shotgun (WGS) entry which is preliminary data.</text>
</comment>
<keyword evidence="1" id="KW-1133">Transmembrane helix</keyword>
<sequence length="628" mass="70592">MEQELEERRKEKAKVIILLITGLLIFISHFALITYGSFQLIGEELRGDSYDSLGESLLEGRADVRPSTINWEGIEIDGKVYMYQGPFPAFLRVIFNVLYPSGHGKWSRVSGLLASILTVVGFTLLLHFILYRRREKRLSLLIISILAFSLGSPLVFLISSMRIYHEPIVWGLCFSVWAIYFLRSLFFSEEVSSSQYIGFSFCAGAALLSRVTFALPLYGIISTFIIIEIWNRSSIKKCFALLSFALPAGLFQLWYNYARFNSIFEAFDTTHFYLKPEEFGGFFNVARIANGIFNFLWPRLSQISLSSPWFQQVAVQYWNPELFMGWREQTISLFISSPFIAILGSLGVGLLLLRNASRRLRFVLLAFALQGILICSYYLVSERFSAELMPFFIVGTMWFFSSGKIRRKTPLILGALMLLSVVASLCSTASWHIYYAVGGTDIPSEYQQRLRALFHPQETMPPWEGERAYLKVEDAVDLVYGFMPPRSNLTFNGEKLSSLGQPIKYGIGMHAPTTIKFRVPSNAVAFEGIAALGDSALNCFGALFSVRVQQENSSVLFDSGPIGMAGAPLPGGGILGSFRRSVLFRVNVLPNSIVSIEVDPLEQRDCDHVQLLNAAFLLDAKSQNGKKF</sequence>
<dbReference type="InterPro" id="IPR038637">
    <property type="entry name" value="NPCBM_sf"/>
</dbReference>
<reference evidence="2 3" key="1">
    <citation type="journal article" date="2020" name="Biotechnol. Biofuels">
        <title>New insights from the biogas microbiome by comprehensive genome-resolved metagenomics of nearly 1600 species originating from multiple anaerobic digesters.</title>
        <authorList>
            <person name="Campanaro S."/>
            <person name="Treu L."/>
            <person name="Rodriguez-R L.M."/>
            <person name="Kovalovszki A."/>
            <person name="Ziels R.M."/>
            <person name="Maus I."/>
            <person name="Zhu X."/>
            <person name="Kougias P.G."/>
            <person name="Basile A."/>
            <person name="Luo G."/>
            <person name="Schluter A."/>
            <person name="Konstantinidis K.T."/>
            <person name="Angelidaki I."/>
        </authorList>
    </citation>
    <scope>NUCLEOTIDE SEQUENCE [LARGE SCALE GENOMIC DNA]</scope>
    <source>
        <strain evidence="2">AS27yjCOA_65</strain>
    </source>
</reference>
<gene>
    <name evidence="2" type="ORF">GYA55_07790</name>
</gene>
<feature type="transmembrane region" description="Helical" evidence="1">
    <location>
        <begin position="360"/>
        <end position="380"/>
    </location>
</feature>
<dbReference type="InterPro" id="IPR008979">
    <property type="entry name" value="Galactose-bd-like_sf"/>
</dbReference>
<dbReference type="AlphaFoldDB" id="A0A7X9IJV8"/>
<feature type="transmembrane region" description="Helical" evidence="1">
    <location>
        <begin position="111"/>
        <end position="131"/>
    </location>
</feature>
<evidence type="ECO:0000313" key="3">
    <source>
        <dbReference type="Proteomes" id="UP000524246"/>
    </source>
</evidence>
<name>A0A7X9IJV8_9DELT</name>
<feature type="transmembrane region" description="Helical" evidence="1">
    <location>
        <begin position="331"/>
        <end position="353"/>
    </location>
</feature>
<keyword evidence="1" id="KW-0472">Membrane</keyword>
<dbReference type="SUPFAM" id="SSF49785">
    <property type="entry name" value="Galactose-binding domain-like"/>
    <property type="match status" value="1"/>
</dbReference>
<keyword evidence="1" id="KW-0812">Transmembrane</keyword>
<accession>A0A7X9IJV8</accession>